<dbReference type="InterPro" id="IPR001387">
    <property type="entry name" value="Cro/C1-type_HTH"/>
</dbReference>
<sequence>MMSKQETIRSAKEIGAVIRKRRKALGITQKMLALQTGISVPTIIAVERGNEKSGIGVALALCEGLGIELTAGF</sequence>
<keyword evidence="3" id="KW-1185">Reference proteome</keyword>
<dbReference type="RefSeq" id="WP_142493530.1">
    <property type="nucleotide sequence ID" value="NZ_FXTO01000013.1"/>
</dbReference>
<evidence type="ECO:0000313" key="3">
    <source>
        <dbReference type="Proteomes" id="UP000316030"/>
    </source>
</evidence>
<gene>
    <name evidence="2" type="ORF">SAMN06265173_1139</name>
</gene>
<dbReference type="PROSITE" id="PS50943">
    <property type="entry name" value="HTH_CROC1"/>
    <property type="match status" value="1"/>
</dbReference>
<proteinExistence type="predicted"/>
<dbReference type="Proteomes" id="UP000316030">
    <property type="component" value="Unassembled WGS sequence"/>
</dbReference>
<dbReference type="EMBL" id="FXTO01000013">
    <property type="protein sequence ID" value="SMO76265.1"/>
    <property type="molecule type" value="Genomic_DNA"/>
</dbReference>
<organism evidence="2 3">
    <name type="scientific">Thalassovita litoralis</name>
    <dbReference type="NCBI Taxonomy" id="1010611"/>
    <lineage>
        <taxon>Bacteria</taxon>
        <taxon>Pseudomonadati</taxon>
        <taxon>Pseudomonadota</taxon>
        <taxon>Alphaproteobacteria</taxon>
        <taxon>Rhodobacterales</taxon>
        <taxon>Roseobacteraceae</taxon>
        <taxon>Thalassovita</taxon>
    </lineage>
</organism>
<evidence type="ECO:0000313" key="2">
    <source>
        <dbReference type="EMBL" id="SMO76265.1"/>
    </source>
</evidence>
<dbReference type="OrthoDB" id="7361823at2"/>
<dbReference type="SUPFAM" id="SSF47413">
    <property type="entry name" value="lambda repressor-like DNA-binding domains"/>
    <property type="match status" value="1"/>
</dbReference>
<feature type="domain" description="HTH cro/C1-type" evidence="1">
    <location>
        <begin position="18"/>
        <end position="73"/>
    </location>
</feature>
<accession>A0A521DX90</accession>
<dbReference type="Gene3D" id="1.10.260.40">
    <property type="entry name" value="lambda repressor-like DNA-binding domains"/>
    <property type="match status" value="1"/>
</dbReference>
<name>A0A521DX90_9RHOB</name>
<dbReference type="SMART" id="SM00530">
    <property type="entry name" value="HTH_XRE"/>
    <property type="match status" value="1"/>
</dbReference>
<dbReference type="Pfam" id="PF01381">
    <property type="entry name" value="HTH_3"/>
    <property type="match status" value="1"/>
</dbReference>
<dbReference type="CDD" id="cd00093">
    <property type="entry name" value="HTH_XRE"/>
    <property type="match status" value="1"/>
</dbReference>
<evidence type="ECO:0000259" key="1">
    <source>
        <dbReference type="PROSITE" id="PS50943"/>
    </source>
</evidence>
<reference evidence="2 3" key="1">
    <citation type="submission" date="2017-05" db="EMBL/GenBank/DDBJ databases">
        <authorList>
            <person name="Varghese N."/>
            <person name="Submissions S."/>
        </authorList>
    </citation>
    <scope>NUCLEOTIDE SEQUENCE [LARGE SCALE GENOMIC DNA]</scope>
    <source>
        <strain evidence="2 3">DSM 29506</strain>
    </source>
</reference>
<dbReference type="AlphaFoldDB" id="A0A521DX90"/>
<dbReference type="InterPro" id="IPR010982">
    <property type="entry name" value="Lambda_DNA-bd_dom_sf"/>
</dbReference>
<protein>
    <submittedName>
        <fullName evidence="2">HTH-type transcriptional regulator / antitoxin HipB</fullName>
    </submittedName>
</protein>
<dbReference type="GO" id="GO:0003677">
    <property type="term" value="F:DNA binding"/>
    <property type="evidence" value="ECO:0007669"/>
    <property type="project" value="InterPro"/>
</dbReference>